<proteinExistence type="predicted"/>
<name>A0A1G1ZLN4_9BACT</name>
<reference evidence="1 2" key="1">
    <citation type="journal article" date="2016" name="Nat. Commun.">
        <title>Thousands of microbial genomes shed light on interconnected biogeochemical processes in an aquifer system.</title>
        <authorList>
            <person name="Anantharaman K."/>
            <person name="Brown C.T."/>
            <person name="Hug L.A."/>
            <person name="Sharon I."/>
            <person name="Castelle C.J."/>
            <person name="Probst A.J."/>
            <person name="Thomas B.C."/>
            <person name="Singh A."/>
            <person name="Wilkins M.J."/>
            <person name="Karaoz U."/>
            <person name="Brodie E.L."/>
            <person name="Williams K.H."/>
            <person name="Hubbard S.S."/>
            <person name="Banfield J.F."/>
        </authorList>
    </citation>
    <scope>NUCLEOTIDE SEQUENCE [LARGE SCALE GENOMIC DNA]</scope>
</reference>
<dbReference type="EMBL" id="MHJJ01000008">
    <property type="protein sequence ID" value="OGY65558.1"/>
    <property type="molecule type" value="Genomic_DNA"/>
</dbReference>
<dbReference type="Proteomes" id="UP000177942">
    <property type="component" value="Unassembled WGS sequence"/>
</dbReference>
<sequence>MSSNDDERILNEFKNIILPPLVSALEKVSAELAAGPIDNFRIAANFLIQKALEGLMRAAQTQKLNDINDRVRSIATACIIFELNSALPIDHPYITALLDIKKEPGGLHFICLRRKLIPGMHDCLSRNLVPILFVDSREEFESGRIKITDVRFPNADQDLLS</sequence>
<protein>
    <submittedName>
        <fullName evidence="1">Uncharacterized protein</fullName>
    </submittedName>
</protein>
<evidence type="ECO:0000313" key="1">
    <source>
        <dbReference type="EMBL" id="OGY65558.1"/>
    </source>
</evidence>
<evidence type="ECO:0000313" key="2">
    <source>
        <dbReference type="Proteomes" id="UP000177942"/>
    </source>
</evidence>
<accession>A0A1G1ZLN4</accession>
<gene>
    <name evidence="1" type="ORF">A3A16_01705</name>
</gene>
<organism evidence="1 2">
    <name type="scientific">Candidatus Harrisonbacteria bacterium RIFCSPLOWO2_01_FULL_44_18</name>
    <dbReference type="NCBI Taxonomy" id="1798407"/>
    <lineage>
        <taxon>Bacteria</taxon>
        <taxon>Candidatus Harrisoniibacteriota</taxon>
    </lineage>
</organism>
<comment type="caution">
    <text evidence="1">The sequence shown here is derived from an EMBL/GenBank/DDBJ whole genome shotgun (WGS) entry which is preliminary data.</text>
</comment>
<dbReference type="AlphaFoldDB" id="A0A1G1ZLN4"/>